<keyword evidence="7" id="KW-1185">Reference proteome</keyword>
<dbReference type="InterPro" id="IPR058240">
    <property type="entry name" value="rSAM_sf"/>
</dbReference>
<dbReference type="EMBL" id="CP000555">
    <property type="protein sequence ID" value="ABM95464.1"/>
    <property type="molecule type" value="Genomic_DNA"/>
</dbReference>
<dbReference type="RefSeq" id="WP_011830097.1">
    <property type="nucleotide sequence ID" value="NC_008825.1"/>
</dbReference>
<sequence>MATIRPAPPADPIKGRGIAVRIAHRYERDERETVDDGWESPAADDDGERPPPVTQVSEERVKTLLSANDSPDIPFSLSINPYRGCEHGCSYCYARPTHSYLNLSPGLDFETRLVAKVNAAERLRAELGRTGYQPSAINIGSVTDAYQPIERRLRLTRAVLEVLTACEHPFSIVTKSAGVERDLDLIAPAARRGQAMVFISVTTLDAGLSRRLEPRAASPQRRLQAVQRLAEAGVPVGVNVAPIIPFVNEPEIERLVEAAARAGAKSIHYTVLRLPWEVAPLFRQWLEQHVPERAARVMARVREMRGGKDYDADFATRMKGDGPWADLIRQRVRKAEARQGLVRERVVLDTSRFRPPSGDPAQQTLF</sequence>
<dbReference type="GO" id="GO:0003824">
    <property type="term" value="F:catalytic activity"/>
    <property type="evidence" value="ECO:0007669"/>
    <property type="project" value="InterPro"/>
</dbReference>
<dbReference type="SMART" id="SM00729">
    <property type="entry name" value="Elp3"/>
    <property type="match status" value="1"/>
</dbReference>
<name>A2SIS5_METPP</name>
<evidence type="ECO:0000256" key="3">
    <source>
        <dbReference type="ARBA" id="ARBA00023014"/>
    </source>
</evidence>
<dbReference type="GO" id="GO:0051536">
    <property type="term" value="F:iron-sulfur cluster binding"/>
    <property type="evidence" value="ECO:0007669"/>
    <property type="project" value="UniProtKB-KW"/>
</dbReference>
<keyword evidence="2" id="KW-0408">Iron</keyword>
<organism evidence="6 7">
    <name type="scientific">Methylibium petroleiphilum (strain ATCC BAA-1232 / LMG 22953 / PM1)</name>
    <dbReference type="NCBI Taxonomy" id="420662"/>
    <lineage>
        <taxon>Bacteria</taxon>
        <taxon>Pseudomonadati</taxon>
        <taxon>Pseudomonadota</taxon>
        <taxon>Betaproteobacteria</taxon>
        <taxon>Burkholderiales</taxon>
        <taxon>Sphaerotilaceae</taxon>
        <taxon>Methylibium</taxon>
    </lineage>
</organism>
<feature type="domain" description="Radical SAM core" evidence="5">
    <location>
        <begin position="71"/>
        <end position="308"/>
    </location>
</feature>
<dbReference type="Gene3D" id="3.80.30.30">
    <property type="match status" value="1"/>
</dbReference>
<dbReference type="Proteomes" id="UP000000366">
    <property type="component" value="Chromosome"/>
</dbReference>
<dbReference type="PANTHER" id="PTHR43432">
    <property type="entry name" value="SLR0285 PROTEIN"/>
    <property type="match status" value="1"/>
</dbReference>
<evidence type="ECO:0000256" key="2">
    <source>
        <dbReference type="ARBA" id="ARBA00023004"/>
    </source>
</evidence>
<evidence type="ECO:0000259" key="5">
    <source>
        <dbReference type="PROSITE" id="PS51918"/>
    </source>
</evidence>
<dbReference type="GO" id="GO:0046872">
    <property type="term" value="F:metal ion binding"/>
    <property type="evidence" value="ECO:0007669"/>
    <property type="project" value="UniProtKB-KW"/>
</dbReference>
<gene>
    <name evidence="6" type="ordered locus">Mpe_A2509</name>
</gene>
<evidence type="ECO:0000256" key="4">
    <source>
        <dbReference type="SAM" id="MobiDB-lite"/>
    </source>
</evidence>
<dbReference type="STRING" id="420662.Mpe_A2509"/>
<dbReference type="SFLD" id="SFLDG01084">
    <property type="entry name" value="Uncharacterised_Radical_SAM_Su"/>
    <property type="match status" value="1"/>
</dbReference>
<dbReference type="SFLD" id="SFLDS00029">
    <property type="entry name" value="Radical_SAM"/>
    <property type="match status" value="1"/>
</dbReference>
<feature type="region of interest" description="Disordered" evidence="4">
    <location>
        <begin position="24"/>
        <end position="55"/>
    </location>
</feature>
<evidence type="ECO:0000256" key="1">
    <source>
        <dbReference type="ARBA" id="ARBA00022723"/>
    </source>
</evidence>
<dbReference type="Pfam" id="PF04055">
    <property type="entry name" value="Radical_SAM"/>
    <property type="match status" value="1"/>
</dbReference>
<dbReference type="InterPro" id="IPR006638">
    <property type="entry name" value="Elp3/MiaA/NifB-like_rSAM"/>
</dbReference>
<evidence type="ECO:0000313" key="6">
    <source>
        <dbReference type="EMBL" id="ABM95464.1"/>
    </source>
</evidence>
<dbReference type="CDD" id="cd01335">
    <property type="entry name" value="Radical_SAM"/>
    <property type="match status" value="1"/>
</dbReference>
<proteinExistence type="predicted"/>
<keyword evidence="1" id="KW-0479">Metal-binding</keyword>
<dbReference type="InterPro" id="IPR040086">
    <property type="entry name" value="MJ0683-like"/>
</dbReference>
<accession>A2SIS5</accession>
<keyword evidence="3" id="KW-0411">Iron-sulfur</keyword>
<dbReference type="HOGENOM" id="CLU_015525_0_0_4"/>
<dbReference type="SUPFAM" id="SSF102114">
    <property type="entry name" value="Radical SAM enzymes"/>
    <property type="match status" value="1"/>
</dbReference>
<dbReference type="NCBIfam" id="NF033668">
    <property type="entry name" value="rSAM_PA0069"/>
    <property type="match status" value="1"/>
</dbReference>
<reference evidence="6 7" key="1">
    <citation type="journal article" date="2007" name="J. Bacteriol.">
        <title>Whole-genome analysis of the methyl tert-butyl ether-degrading beta-proteobacterium Methylibium petroleiphilum PM1.</title>
        <authorList>
            <person name="Kane S.R."/>
            <person name="Chakicherla A.Y."/>
            <person name="Chain P.S.G."/>
            <person name="Schmidt R."/>
            <person name="Shin M.W."/>
            <person name="Legler T.C."/>
            <person name="Scow K.M."/>
            <person name="Larimer F.W."/>
            <person name="Lucas S.M."/>
            <person name="Richardson P.M."/>
            <person name="Hristova K.R."/>
        </authorList>
    </citation>
    <scope>NUCLEOTIDE SEQUENCE [LARGE SCALE GENOMIC DNA]</scope>
    <source>
        <strain evidence="7">ATCC BAA-1232 / LMG 22953 / PM1</strain>
    </source>
</reference>
<dbReference type="KEGG" id="mpt:Mpe_A2509"/>
<feature type="compositionally biased region" description="Acidic residues" evidence="4">
    <location>
        <begin position="32"/>
        <end position="47"/>
    </location>
</feature>
<dbReference type="PROSITE" id="PS51918">
    <property type="entry name" value="RADICAL_SAM"/>
    <property type="match status" value="1"/>
</dbReference>
<evidence type="ECO:0000313" key="7">
    <source>
        <dbReference type="Proteomes" id="UP000000366"/>
    </source>
</evidence>
<dbReference type="eggNOG" id="COG1533">
    <property type="taxonomic scope" value="Bacteria"/>
</dbReference>
<dbReference type="PANTHER" id="PTHR43432:SF3">
    <property type="entry name" value="SLR0285 PROTEIN"/>
    <property type="match status" value="1"/>
</dbReference>
<dbReference type="InterPro" id="IPR007197">
    <property type="entry name" value="rSAM"/>
</dbReference>
<dbReference type="AlphaFoldDB" id="A2SIS5"/>
<protein>
    <recommendedName>
        <fullName evidence="5">Radical SAM core domain-containing protein</fullName>
    </recommendedName>
</protein>